<accession>A0ABT9BPT3</accession>
<name>A0ABT9BPT3_9MICO</name>
<keyword evidence="6 9" id="KW-0472">Membrane</keyword>
<comment type="subcellular location">
    <subcellularLocation>
        <location evidence="1">Cell inner membrane</location>
        <topology evidence="1">Multi-pass membrane protein</topology>
    </subcellularLocation>
</comment>
<dbReference type="SUPFAM" id="SSF103473">
    <property type="entry name" value="MFS general substrate transporter"/>
    <property type="match status" value="1"/>
</dbReference>
<feature type="transmembrane region" description="Helical" evidence="9">
    <location>
        <begin position="282"/>
        <end position="300"/>
    </location>
</feature>
<evidence type="ECO:0000256" key="5">
    <source>
        <dbReference type="ARBA" id="ARBA00022989"/>
    </source>
</evidence>
<feature type="transmembrane region" description="Helical" evidence="9">
    <location>
        <begin position="7"/>
        <end position="31"/>
    </location>
</feature>
<dbReference type="CDD" id="cd06173">
    <property type="entry name" value="MFS_MefA_like"/>
    <property type="match status" value="1"/>
</dbReference>
<feature type="transmembrane region" description="Helical" evidence="9">
    <location>
        <begin position="251"/>
        <end position="270"/>
    </location>
</feature>
<dbReference type="Gene3D" id="1.20.1250.20">
    <property type="entry name" value="MFS general substrate transporter like domains"/>
    <property type="match status" value="2"/>
</dbReference>
<dbReference type="PROSITE" id="PS50850">
    <property type="entry name" value="MFS"/>
    <property type="match status" value="1"/>
</dbReference>
<evidence type="ECO:0000256" key="1">
    <source>
        <dbReference type="ARBA" id="ARBA00004429"/>
    </source>
</evidence>
<dbReference type="EMBL" id="JAUQUB010000003">
    <property type="protein sequence ID" value="MDO7883035.1"/>
    <property type="molecule type" value="Genomic_DNA"/>
</dbReference>
<feature type="transmembrane region" description="Helical" evidence="9">
    <location>
        <begin position="306"/>
        <end position="328"/>
    </location>
</feature>
<feature type="transmembrane region" description="Helical" evidence="9">
    <location>
        <begin position="209"/>
        <end position="231"/>
    </location>
</feature>
<keyword evidence="12" id="KW-1185">Reference proteome</keyword>
<sequence length="406" mass="40385">MRRSAVLYFAADFASLLGNSAIGLVLPWLVLVRTGDPAAAGLVAAASAAPGFVAAIVGGALIDRLGRRRVTILADVGSAVAVALLPVVDATLGLSVAWFVGLGILGALFDVPGMTARDALLPDVARASGLPIDRVSGIRESLFGASFLAGPLLAGAGLAVLPAPTVLWLTAGCSALAALLTLALPRTVGATPAERPKQAGWAALREGLGTLRGSPVALATTLLAVGSVLAISPLQGVVLPVLFEAIDAPGLLGLTLATFAVGLIGGSLGYGPLAGRIGRRRVLVTALTVSLVGVAAFAVAPIPAVAFGAAVCVGFGFGVLNPMFPVLVAERIPESARGRVLGLQNAGYLAAFPLGVLLAGLVVSWGGVQAGAVATAAVWAVIVVLALRARGLRDLEPVPAPAPPTS</sequence>
<dbReference type="PANTHER" id="PTHR23513">
    <property type="entry name" value="INTEGRAL MEMBRANE EFFLUX PROTEIN-RELATED"/>
    <property type="match status" value="1"/>
</dbReference>
<feature type="transmembrane region" description="Helical" evidence="9">
    <location>
        <begin position="37"/>
        <end position="58"/>
    </location>
</feature>
<evidence type="ECO:0000256" key="8">
    <source>
        <dbReference type="ARBA" id="ARBA00040914"/>
    </source>
</evidence>
<protein>
    <recommendedName>
        <fullName evidence="8">Multidrug efflux pump Tap</fullName>
    </recommendedName>
</protein>
<evidence type="ECO:0000256" key="2">
    <source>
        <dbReference type="ARBA" id="ARBA00022448"/>
    </source>
</evidence>
<feature type="transmembrane region" description="Helical" evidence="9">
    <location>
        <begin position="340"/>
        <end position="362"/>
    </location>
</feature>
<evidence type="ECO:0000256" key="7">
    <source>
        <dbReference type="ARBA" id="ARBA00038075"/>
    </source>
</evidence>
<keyword evidence="5 9" id="KW-1133">Transmembrane helix</keyword>
<dbReference type="RefSeq" id="WP_305003465.1">
    <property type="nucleotide sequence ID" value="NZ_JAUQUB010000003.1"/>
</dbReference>
<proteinExistence type="inferred from homology"/>
<evidence type="ECO:0000256" key="9">
    <source>
        <dbReference type="SAM" id="Phobius"/>
    </source>
</evidence>
<dbReference type="InterPro" id="IPR020846">
    <property type="entry name" value="MFS_dom"/>
</dbReference>
<evidence type="ECO:0000256" key="3">
    <source>
        <dbReference type="ARBA" id="ARBA00022475"/>
    </source>
</evidence>
<comment type="caution">
    <text evidence="11">The sequence shown here is derived from an EMBL/GenBank/DDBJ whole genome shotgun (WGS) entry which is preliminary data.</text>
</comment>
<evidence type="ECO:0000256" key="6">
    <source>
        <dbReference type="ARBA" id="ARBA00023136"/>
    </source>
</evidence>
<evidence type="ECO:0000256" key="4">
    <source>
        <dbReference type="ARBA" id="ARBA00022692"/>
    </source>
</evidence>
<gene>
    <name evidence="11" type="ORF">Q5716_12425</name>
</gene>
<dbReference type="PANTHER" id="PTHR23513:SF9">
    <property type="entry name" value="ENTEROBACTIN EXPORTER ENTS"/>
    <property type="match status" value="1"/>
</dbReference>
<dbReference type="Proteomes" id="UP001241072">
    <property type="component" value="Unassembled WGS sequence"/>
</dbReference>
<keyword evidence="2" id="KW-0813">Transport</keyword>
<dbReference type="InterPro" id="IPR036259">
    <property type="entry name" value="MFS_trans_sf"/>
</dbReference>
<feature type="domain" description="Major facilitator superfamily (MFS) profile" evidence="10">
    <location>
        <begin position="216"/>
        <end position="406"/>
    </location>
</feature>
<evidence type="ECO:0000313" key="12">
    <source>
        <dbReference type="Proteomes" id="UP001241072"/>
    </source>
</evidence>
<comment type="similarity">
    <text evidence="7">Belongs to the major facilitator superfamily. Drug:H(+) antiporter-3 (DHA3) (TC 2.A.1.21) family.</text>
</comment>
<feature type="transmembrane region" description="Helical" evidence="9">
    <location>
        <begin position="368"/>
        <end position="387"/>
    </location>
</feature>
<organism evidence="11 12">
    <name type="scientific">Antiquaquibacter soli</name>
    <dbReference type="NCBI Taxonomy" id="3064523"/>
    <lineage>
        <taxon>Bacteria</taxon>
        <taxon>Bacillati</taxon>
        <taxon>Actinomycetota</taxon>
        <taxon>Actinomycetes</taxon>
        <taxon>Micrococcales</taxon>
        <taxon>Microbacteriaceae</taxon>
        <taxon>Antiquaquibacter</taxon>
    </lineage>
</organism>
<dbReference type="InterPro" id="IPR011701">
    <property type="entry name" value="MFS"/>
</dbReference>
<keyword evidence="4 9" id="KW-0812">Transmembrane</keyword>
<evidence type="ECO:0000259" key="10">
    <source>
        <dbReference type="PROSITE" id="PS50850"/>
    </source>
</evidence>
<feature type="transmembrane region" description="Helical" evidence="9">
    <location>
        <begin position="142"/>
        <end position="161"/>
    </location>
</feature>
<evidence type="ECO:0000313" key="11">
    <source>
        <dbReference type="EMBL" id="MDO7883035.1"/>
    </source>
</evidence>
<keyword evidence="3" id="KW-1003">Cell membrane</keyword>
<dbReference type="Pfam" id="PF07690">
    <property type="entry name" value="MFS_1"/>
    <property type="match status" value="2"/>
</dbReference>
<reference evidence="11 12" key="1">
    <citation type="submission" date="2023-07" db="EMBL/GenBank/DDBJ databases">
        <title>Protaetiibacter sp. nov WY-16 isolated from soil.</title>
        <authorList>
            <person name="Liu B."/>
            <person name="Wan Y."/>
        </authorList>
    </citation>
    <scope>NUCLEOTIDE SEQUENCE [LARGE SCALE GENOMIC DNA]</scope>
    <source>
        <strain evidence="11 12">WY-16</strain>
    </source>
</reference>